<proteinExistence type="predicted"/>
<evidence type="ECO:0000313" key="3">
    <source>
        <dbReference type="Proteomes" id="UP001157017"/>
    </source>
</evidence>
<keyword evidence="3" id="KW-1185">Reference proteome</keyword>
<name>A0ABQ6JKH5_9ACTN</name>
<protein>
    <submittedName>
        <fullName evidence="2">Uncharacterized protein</fullName>
    </submittedName>
</protein>
<organism evidence="2 3">
    <name type="scientific">Angustibacter aerolatus</name>
    <dbReference type="NCBI Taxonomy" id="1162965"/>
    <lineage>
        <taxon>Bacteria</taxon>
        <taxon>Bacillati</taxon>
        <taxon>Actinomycetota</taxon>
        <taxon>Actinomycetes</taxon>
        <taxon>Kineosporiales</taxon>
        <taxon>Kineosporiaceae</taxon>
    </lineage>
</organism>
<feature type="region of interest" description="Disordered" evidence="1">
    <location>
        <begin position="1"/>
        <end position="25"/>
    </location>
</feature>
<accession>A0ABQ6JKH5</accession>
<gene>
    <name evidence="2" type="ORF">GCM10025868_36290</name>
</gene>
<evidence type="ECO:0000256" key="1">
    <source>
        <dbReference type="SAM" id="MobiDB-lite"/>
    </source>
</evidence>
<reference evidence="3" key="1">
    <citation type="journal article" date="2019" name="Int. J. Syst. Evol. Microbiol.">
        <title>The Global Catalogue of Microorganisms (GCM) 10K type strain sequencing project: providing services to taxonomists for standard genome sequencing and annotation.</title>
        <authorList>
            <consortium name="The Broad Institute Genomics Platform"/>
            <consortium name="The Broad Institute Genome Sequencing Center for Infectious Disease"/>
            <person name="Wu L."/>
            <person name="Ma J."/>
        </authorList>
    </citation>
    <scope>NUCLEOTIDE SEQUENCE [LARGE SCALE GENOMIC DNA]</scope>
    <source>
        <strain evidence="3">NBRC 108730</strain>
    </source>
</reference>
<dbReference type="EMBL" id="BSUZ01000001">
    <property type="protein sequence ID" value="GMA88379.1"/>
    <property type="molecule type" value="Genomic_DNA"/>
</dbReference>
<dbReference type="Proteomes" id="UP001157017">
    <property type="component" value="Unassembled WGS sequence"/>
</dbReference>
<sequence length="184" mass="17744">MPCAVDTEVAGTPSPSSNRTLPPAGGVTVTDCEAGATSVVASGAAAGAAGLATVAAYEPDAVAPVPGTITKSTASAGPLKPSTGANEITPVVGFAVYVPWPGTVTVVTCWPFASTRRSVASPGLATVVCCDAVPVPLVLRSCAVGAKVSVATSFAADGSCSLPTIVTVAVCGTVSDGLSVPLKS</sequence>
<comment type="caution">
    <text evidence="2">The sequence shown here is derived from an EMBL/GenBank/DDBJ whole genome shotgun (WGS) entry which is preliminary data.</text>
</comment>
<evidence type="ECO:0000313" key="2">
    <source>
        <dbReference type="EMBL" id="GMA88379.1"/>
    </source>
</evidence>